<gene>
    <name evidence="2" type="ORF">CWC05_12600</name>
</gene>
<comment type="caution">
    <text evidence="2">The sequence shown here is derived from an EMBL/GenBank/DDBJ whole genome shotgun (WGS) entry which is preliminary data.</text>
</comment>
<protein>
    <submittedName>
        <fullName evidence="2">Uncharacterized protein</fullName>
    </submittedName>
</protein>
<dbReference type="EMBL" id="PNCG01000013">
    <property type="protein sequence ID" value="TMP86634.1"/>
    <property type="molecule type" value="Genomic_DNA"/>
</dbReference>
<keyword evidence="1" id="KW-0472">Membrane</keyword>
<feature type="transmembrane region" description="Helical" evidence="1">
    <location>
        <begin position="7"/>
        <end position="27"/>
    </location>
</feature>
<keyword evidence="1" id="KW-0812">Transmembrane</keyword>
<reference evidence="3" key="2">
    <citation type="submission" date="2019-06" db="EMBL/GenBank/DDBJ databases">
        <title>Co-occurence of chitin degradation, pigmentation and bioactivity in marine Pseudoalteromonas.</title>
        <authorList>
            <person name="Sonnenschein E.C."/>
            <person name="Bech P.K."/>
        </authorList>
    </citation>
    <scope>NUCLEOTIDE SEQUENCE [LARGE SCALE GENOMIC DNA]</scope>
    <source>
        <strain evidence="3">S2897</strain>
    </source>
</reference>
<dbReference type="Proteomes" id="UP000305874">
    <property type="component" value="Unassembled WGS sequence"/>
</dbReference>
<sequence>MIVNMEGLINVLFIVFMPLSMLMTVIFQRVSVAYINKCMKSDGVYPPSWDKGLGGSGPFYVCAIFFKRGRIPTPLFDGHLVPKYARTIDKILAGIYLFSAIGFGTTVVLIAYFDPY</sequence>
<organism evidence="2 3">
    <name type="scientific">Pseudoalteromonas ruthenica</name>
    <dbReference type="NCBI Taxonomy" id="151081"/>
    <lineage>
        <taxon>Bacteria</taxon>
        <taxon>Pseudomonadati</taxon>
        <taxon>Pseudomonadota</taxon>
        <taxon>Gammaproteobacteria</taxon>
        <taxon>Alteromonadales</taxon>
        <taxon>Pseudoalteromonadaceae</taxon>
        <taxon>Pseudoalteromonas</taxon>
    </lineage>
</organism>
<proteinExistence type="predicted"/>
<dbReference type="AlphaFoldDB" id="A0A5S3Z2Y2"/>
<evidence type="ECO:0000313" key="3">
    <source>
        <dbReference type="Proteomes" id="UP000305874"/>
    </source>
</evidence>
<reference evidence="2 3" key="1">
    <citation type="submission" date="2017-12" db="EMBL/GenBank/DDBJ databases">
        <authorList>
            <person name="Paulsen S."/>
            <person name="Gram L.K."/>
        </authorList>
    </citation>
    <scope>NUCLEOTIDE SEQUENCE [LARGE SCALE GENOMIC DNA]</scope>
    <source>
        <strain evidence="2 3">S2897</strain>
    </source>
</reference>
<feature type="transmembrane region" description="Helical" evidence="1">
    <location>
        <begin position="91"/>
        <end position="113"/>
    </location>
</feature>
<keyword evidence="1" id="KW-1133">Transmembrane helix</keyword>
<evidence type="ECO:0000313" key="2">
    <source>
        <dbReference type="EMBL" id="TMP86634.1"/>
    </source>
</evidence>
<name>A0A5S3Z2Y2_9GAMM</name>
<evidence type="ECO:0000256" key="1">
    <source>
        <dbReference type="SAM" id="Phobius"/>
    </source>
</evidence>
<accession>A0A5S3Z2Y2</accession>